<dbReference type="EMBL" id="CAJOAY010006236">
    <property type="protein sequence ID" value="CAF4134293.1"/>
    <property type="molecule type" value="Genomic_DNA"/>
</dbReference>
<dbReference type="Proteomes" id="UP000663860">
    <property type="component" value="Unassembled WGS sequence"/>
</dbReference>
<proteinExistence type="predicted"/>
<dbReference type="InterPro" id="IPR037293">
    <property type="entry name" value="Gal_Oxidase_central_sf"/>
</dbReference>
<dbReference type="InterPro" id="IPR015915">
    <property type="entry name" value="Kelch-typ_b-propeller"/>
</dbReference>
<dbReference type="Gene3D" id="2.130.10.80">
    <property type="entry name" value="Galactose oxidase/kelch, beta-propeller"/>
    <property type="match status" value="1"/>
</dbReference>
<evidence type="ECO:0000313" key="3">
    <source>
        <dbReference type="Proteomes" id="UP000663881"/>
    </source>
</evidence>
<evidence type="ECO:0000313" key="1">
    <source>
        <dbReference type="EMBL" id="CAF1500804.1"/>
    </source>
</evidence>
<dbReference type="AlphaFoldDB" id="A0A819X2N7"/>
<evidence type="ECO:0000313" key="2">
    <source>
        <dbReference type="EMBL" id="CAF4134293.1"/>
    </source>
</evidence>
<evidence type="ECO:0008006" key="4">
    <source>
        <dbReference type="Google" id="ProtNLM"/>
    </source>
</evidence>
<dbReference type="SUPFAM" id="SSF117281">
    <property type="entry name" value="Kelch motif"/>
    <property type="match status" value="1"/>
</dbReference>
<sequence>SVLKNGKVLAIDGYGESGDLLSTELYDPSTGHWTITGSLNQPRWNSTACLLNDGRVLTIGGWLFEQDPLSGTELYDPSTGN</sequence>
<gene>
    <name evidence="1" type="ORF">IZO911_LOCUS44992</name>
    <name evidence="2" type="ORF">OKA104_LOCUS37410</name>
</gene>
<comment type="caution">
    <text evidence="2">The sequence shown here is derived from an EMBL/GenBank/DDBJ whole genome shotgun (WGS) entry which is preliminary data.</text>
</comment>
<dbReference type="EMBL" id="CAJNOE010003247">
    <property type="protein sequence ID" value="CAF1500804.1"/>
    <property type="molecule type" value="Genomic_DNA"/>
</dbReference>
<protein>
    <recommendedName>
        <fullName evidence="4">Galactose oxidase</fullName>
    </recommendedName>
</protein>
<name>A0A819X2N7_9BILA</name>
<organism evidence="2 3">
    <name type="scientific">Adineta steineri</name>
    <dbReference type="NCBI Taxonomy" id="433720"/>
    <lineage>
        <taxon>Eukaryota</taxon>
        <taxon>Metazoa</taxon>
        <taxon>Spiralia</taxon>
        <taxon>Gnathifera</taxon>
        <taxon>Rotifera</taxon>
        <taxon>Eurotatoria</taxon>
        <taxon>Bdelloidea</taxon>
        <taxon>Adinetida</taxon>
        <taxon>Adinetidae</taxon>
        <taxon>Adineta</taxon>
    </lineage>
</organism>
<accession>A0A819X2N7</accession>
<reference evidence="2" key="1">
    <citation type="submission" date="2021-02" db="EMBL/GenBank/DDBJ databases">
        <authorList>
            <person name="Nowell W R."/>
        </authorList>
    </citation>
    <scope>NUCLEOTIDE SEQUENCE</scope>
</reference>
<dbReference type="Proteomes" id="UP000663881">
    <property type="component" value="Unassembled WGS sequence"/>
</dbReference>
<feature type="non-terminal residue" evidence="2">
    <location>
        <position position="1"/>
    </location>
</feature>